<reference evidence="4" key="1">
    <citation type="journal article" date="2014" name="Int. J. Syst. Evol. Microbiol.">
        <title>Complete genome sequence of Corynebacterium casei LMG S-19264T (=DSM 44701T), isolated from a smear-ripened cheese.</title>
        <authorList>
            <consortium name="US DOE Joint Genome Institute (JGI-PGF)"/>
            <person name="Walter F."/>
            <person name="Albersmeier A."/>
            <person name="Kalinowski J."/>
            <person name="Ruckert C."/>
        </authorList>
    </citation>
    <scope>NUCLEOTIDE SEQUENCE</scope>
    <source>
        <strain evidence="4">CGMCC 4.7278</strain>
    </source>
</reference>
<feature type="transmembrane region" description="Helical" evidence="1">
    <location>
        <begin position="584"/>
        <end position="605"/>
    </location>
</feature>
<evidence type="ECO:0000259" key="2">
    <source>
        <dbReference type="Pfam" id="PF00501"/>
    </source>
</evidence>
<feature type="transmembrane region" description="Helical" evidence="1">
    <location>
        <begin position="632"/>
        <end position="649"/>
    </location>
</feature>
<dbReference type="InterPro" id="IPR042099">
    <property type="entry name" value="ANL_N_sf"/>
</dbReference>
<dbReference type="SUPFAM" id="SSF56801">
    <property type="entry name" value="Acetyl-CoA synthetase-like"/>
    <property type="match status" value="1"/>
</dbReference>
<feature type="domain" description="AMP-dependent synthetase/ligase" evidence="2">
    <location>
        <begin position="107"/>
        <end position="316"/>
    </location>
</feature>
<proteinExistence type="predicted"/>
<dbReference type="InterPro" id="IPR050237">
    <property type="entry name" value="ATP-dep_AMP-bd_enzyme"/>
</dbReference>
<organism evidence="4 5">
    <name type="scientific">Nocardia camponoti</name>
    <dbReference type="NCBI Taxonomy" id="1616106"/>
    <lineage>
        <taxon>Bacteria</taxon>
        <taxon>Bacillati</taxon>
        <taxon>Actinomycetota</taxon>
        <taxon>Actinomycetes</taxon>
        <taxon>Mycobacteriales</taxon>
        <taxon>Nocardiaceae</taxon>
        <taxon>Nocardia</taxon>
    </lineage>
</organism>
<reference evidence="4" key="2">
    <citation type="submission" date="2020-09" db="EMBL/GenBank/DDBJ databases">
        <authorList>
            <person name="Sun Q."/>
            <person name="Zhou Y."/>
        </authorList>
    </citation>
    <scope>NUCLEOTIDE SEQUENCE</scope>
    <source>
        <strain evidence="4">CGMCC 4.7278</strain>
    </source>
</reference>
<keyword evidence="1" id="KW-0812">Transmembrane</keyword>
<evidence type="ECO:0000313" key="4">
    <source>
        <dbReference type="EMBL" id="GGK37782.1"/>
    </source>
</evidence>
<feature type="domain" description="AMP-dependent synthetase/ligase" evidence="2">
    <location>
        <begin position="11"/>
        <end position="77"/>
    </location>
</feature>
<dbReference type="PANTHER" id="PTHR43767">
    <property type="entry name" value="LONG-CHAIN-FATTY-ACID--COA LIGASE"/>
    <property type="match status" value="1"/>
</dbReference>
<feature type="transmembrane region" description="Helical" evidence="1">
    <location>
        <begin position="738"/>
        <end position="765"/>
    </location>
</feature>
<comment type="caution">
    <text evidence="4">The sequence shown here is derived from an EMBL/GenBank/DDBJ whole genome shotgun (WGS) entry which is preliminary data.</text>
</comment>
<feature type="transmembrane region" description="Helical" evidence="1">
    <location>
        <begin position="711"/>
        <end position="731"/>
    </location>
</feature>
<gene>
    <name evidence="4" type="ORF">GCM10011591_06760</name>
</gene>
<evidence type="ECO:0000256" key="1">
    <source>
        <dbReference type="SAM" id="Phobius"/>
    </source>
</evidence>
<dbReference type="Proteomes" id="UP000612956">
    <property type="component" value="Unassembled WGS sequence"/>
</dbReference>
<keyword evidence="5" id="KW-1185">Reference proteome</keyword>
<name>A0A917Q9Q4_9NOCA</name>
<evidence type="ECO:0000259" key="3">
    <source>
        <dbReference type="Pfam" id="PF00550"/>
    </source>
</evidence>
<dbReference type="Pfam" id="PF00501">
    <property type="entry name" value="AMP-binding"/>
    <property type="match status" value="2"/>
</dbReference>
<dbReference type="InterPro" id="IPR009081">
    <property type="entry name" value="PP-bd_ACP"/>
</dbReference>
<protein>
    <submittedName>
        <fullName evidence="4">AMP-dependent synthetase</fullName>
    </submittedName>
</protein>
<dbReference type="AlphaFoldDB" id="A0A917Q9Q4"/>
<feature type="transmembrane region" description="Helical" evidence="1">
    <location>
        <begin position="661"/>
        <end position="678"/>
    </location>
</feature>
<accession>A0A917Q9Q4</accession>
<dbReference type="Gene3D" id="3.40.50.12780">
    <property type="entry name" value="N-terminal domain of ligase-like"/>
    <property type="match status" value="2"/>
</dbReference>
<sequence length="845" mass="91484">MPSNSIVDDLRGFGDRVAVVTPGDGDITYAQLAERVDGFAAQLGDVRRLVAVVARNDVDSLVAYLGALRAGCVVLLTGDLSGDVRATYDPDVIVEFGRVVFARPDAKHDLHPELALLLSTSGSTGSPKLVRLSHGNLVANAESIAEYLSLTADDRAATTLPLFYCYGLSVVHSHLLRGASLLLTERSVTEPEFWREFASCAATSFATVPYTIELLDRVDFAAMSLPRLRYVTQAGGRLAPERVREFAELGARAGWQFFVMYGQTEATARMAYLPPELASSHPDCIGVAVPGGRFTLEPVDGGDELVYHGPNVMLGYACAPTDLALGRTVTSLRTGDLGRLTSDGLMQVVGRRSQFAKILGLRIDLAHVESELAAAGYPAACAEDDGRLVAAIVGRPGEVVDALARASGLPRTSLAAIAVDELPRAANGKVDYPAVRSLVVAQDIDRDAADLDAGERIRAIYAEALGLSLARVSGEASFVDLGGTSLTYVTTAARLERVIGRLPTDWPQLSVRQLQQSPRSRSMFGRALDTSTALRAIGIVLIVGSHIQLWELWGSAHVLLAVAGYNFARFAVMDAPPARRLRATLTAVAAIAVPTVAWVAIVMAWQPDYYSWQNLLLLNKILGPNNDTAGHLWFLEVLVYFILGAALLLRIPMVARWERRAPFGIAFTVLVFTLALRWETFDMYPGKQATFSPMAAWFFALGWAGAKATNLWQRLLVSAVVLASVPGYFGVTDRERMVMVGLLLLVWLPALRVPGVLALVAVAVADSSMYVYLLHWQVYPLFGEHQRAALIACLLVGIAATQATVLLRRRSPWLMVQGQHLSRCLVRQFGDQQVARNGLTSKVIE</sequence>
<feature type="transmembrane region" description="Helical" evidence="1">
    <location>
        <begin position="553"/>
        <end position="572"/>
    </location>
</feature>
<feature type="transmembrane region" description="Helical" evidence="1">
    <location>
        <begin position="785"/>
        <end position="807"/>
    </location>
</feature>
<dbReference type="Gene3D" id="1.10.1200.10">
    <property type="entry name" value="ACP-like"/>
    <property type="match status" value="1"/>
</dbReference>
<dbReference type="RefSeq" id="WP_188827206.1">
    <property type="nucleotide sequence ID" value="NZ_BMMW01000001.1"/>
</dbReference>
<dbReference type="PANTHER" id="PTHR43767:SF1">
    <property type="entry name" value="NONRIBOSOMAL PEPTIDE SYNTHASE PES1 (EUROFUNG)-RELATED"/>
    <property type="match status" value="1"/>
</dbReference>
<dbReference type="Pfam" id="PF00550">
    <property type="entry name" value="PP-binding"/>
    <property type="match status" value="1"/>
</dbReference>
<evidence type="ECO:0000313" key="5">
    <source>
        <dbReference type="Proteomes" id="UP000612956"/>
    </source>
</evidence>
<dbReference type="InterPro" id="IPR036736">
    <property type="entry name" value="ACP-like_sf"/>
</dbReference>
<keyword evidence="1" id="KW-0472">Membrane</keyword>
<feature type="domain" description="Carrier" evidence="3">
    <location>
        <begin position="455"/>
        <end position="500"/>
    </location>
</feature>
<dbReference type="SUPFAM" id="SSF47336">
    <property type="entry name" value="ACP-like"/>
    <property type="match status" value="1"/>
</dbReference>
<dbReference type="InterPro" id="IPR000873">
    <property type="entry name" value="AMP-dep_synth/lig_dom"/>
</dbReference>
<dbReference type="EMBL" id="BMMW01000001">
    <property type="protein sequence ID" value="GGK37782.1"/>
    <property type="molecule type" value="Genomic_DNA"/>
</dbReference>
<keyword evidence="1" id="KW-1133">Transmembrane helix</keyword>